<gene>
    <name evidence="1" type="ORF">CYMTET_27220</name>
</gene>
<dbReference type="EMBL" id="LGRX02014858">
    <property type="protein sequence ID" value="KAK3264014.1"/>
    <property type="molecule type" value="Genomic_DNA"/>
</dbReference>
<proteinExistence type="predicted"/>
<reference evidence="1 2" key="1">
    <citation type="journal article" date="2015" name="Genome Biol. Evol.">
        <title>Comparative Genomics of a Bacterivorous Green Alga Reveals Evolutionary Causalities and Consequences of Phago-Mixotrophic Mode of Nutrition.</title>
        <authorList>
            <person name="Burns J.A."/>
            <person name="Paasch A."/>
            <person name="Narechania A."/>
            <person name="Kim E."/>
        </authorList>
    </citation>
    <scope>NUCLEOTIDE SEQUENCE [LARGE SCALE GENOMIC DNA]</scope>
    <source>
        <strain evidence="1 2">PLY_AMNH</strain>
    </source>
</reference>
<evidence type="ECO:0000313" key="2">
    <source>
        <dbReference type="Proteomes" id="UP001190700"/>
    </source>
</evidence>
<dbReference type="Proteomes" id="UP001190700">
    <property type="component" value="Unassembled WGS sequence"/>
</dbReference>
<accession>A0AAE0FQ79</accession>
<organism evidence="1 2">
    <name type="scientific">Cymbomonas tetramitiformis</name>
    <dbReference type="NCBI Taxonomy" id="36881"/>
    <lineage>
        <taxon>Eukaryota</taxon>
        <taxon>Viridiplantae</taxon>
        <taxon>Chlorophyta</taxon>
        <taxon>Pyramimonadophyceae</taxon>
        <taxon>Pyramimonadales</taxon>
        <taxon>Pyramimonadaceae</taxon>
        <taxon>Cymbomonas</taxon>
    </lineage>
</organism>
<keyword evidence="2" id="KW-1185">Reference proteome</keyword>
<protein>
    <submittedName>
        <fullName evidence="1">Uncharacterized protein</fullName>
    </submittedName>
</protein>
<evidence type="ECO:0000313" key="1">
    <source>
        <dbReference type="EMBL" id="KAK3264014.1"/>
    </source>
</evidence>
<comment type="caution">
    <text evidence="1">The sequence shown here is derived from an EMBL/GenBank/DDBJ whole genome shotgun (WGS) entry which is preliminary data.</text>
</comment>
<sequence length="531" mass="60266">MEEQVHQMLREHVNMEDSIMKALQEASSFDHDIIGEGLLNAGIPGVPSRQDSLPEESWMRDSDILKLYEEPLLKKGEYDEYGITVGEVVWYLLSLKEKEKMSDKGFDEFVKVGDSFWRSGMAIEYGEDDAQPFLKDTRNDLGCFAPVSARRNDARSLWEGTSGITGHGMYSNGYLEPVSQTWMGDEELVYANDERAMLSHEDHLHLVDAVVNGMYTMEDMLSFVLYYGMIVLGEELLNLNEHLNEAWNLLRRACLFYMRGATVYTDDAAFSSARTQATSDMWRFACILEKQCPLNVLTLNLRLCVVHLPRQELVLGSVSAIMEFWVERGVQAMKGCVQNATNFPDIVMGNRLTMRQSLDDYQFSHHDMRQLADLLSIVSGKVIRKRPAGDEDIFRDDGVYFLGAATRSSCTDIQLVSDNPALQKMVTDWIFALHGVKHTYATILSFYLVLGKEENNVIRRLAKMKMYSTKSAPNMECVGIDVLDEAESAQELILPISCIQNKVIFHKPEAGGDIHAIYLFRGLRHLRSKPT</sequence>
<name>A0AAE0FQ79_9CHLO</name>
<dbReference type="AlphaFoldDB" id="A0AAE0FQ79"/>